<reference evidence="5" key="1">
    <citation type="submission" date="2021-07" db="EMBL/GenBank/DDBJ databases">
        <authorList>
            <person name="Catto M.A."/>
            <person name="Jacobson A."/>
            <person name="Kennedy G."/>
            <person name="Labadie P."/>
            <person name="Hunt B.G."/>
            <person name="Srinivasan R."/>
        </authorList>
    </citation>
    <scope>NUCLEOTIDE SEQUENCE</scope>
    <source>
        <strain evidence="5">PL_HMW_Pooled</strain>
        <tissue evidence="5">Head</tissue>
    </source>
</reference>
<evidence type="ECO:0000259" key="4">
    <source>
        <dbReference type="Pfam" id="PF13359"/>
    </source>
</evidence>
<proteinExistence type="predicted"/>
<dbReference type="EMBL" id="JAHWGI010001231">
    <property type="protein sequence ID" value="KAK3925556.1"/>
    <property type="molecule type" value="Genomic_DNA"/>
</dbReference>
<dbReference type="PANTHER" id="PTHR23080">
    <property type="entry name" value="THAP DOMAIN PROTEIN"/>
    <property type="match status" value="1"/>
</dbReference>
<dbReference type="InterPro" id="IPR027806">
    <property type="entry name" value="HARBI1_dom"/>
</dbReference>
<dbReference type="Proteomes" id="UP001219518">
    <property type="component" value="Unassembled WGS sequence"/>
</dbReference>
<gene>
    <name evidence="5" type="ORF">KUF71_013805</name>
</gene>
<evidence type="ECO:0000256" key="3">
    <source>
        <dbReference type="SAM" id="MobiDB-lite"/>
    </source>
</evidence>
<feature type="domain" description="DDE Tnp4" evidence="4">
    <location>
        <begin position="446"/>
        <end position="585"/>
    </location>
</feature>
<evidence type="ECO:0000256" key="2">
    <source>
        <dbReference type="ARBA" id="ARBA00022723"/>
    </source>
</evidence>
<dbReference type="GO" id="GO:0046872">
    <property type="term" value="F:metal ion binding"/>
    <property type="evidence" value="ECO:0007669"/>
    <property type="project" value="UniProtKB-KW"/>
</dbReference>
<evidence type="ECO:0000313" key="6">
    <source>
        <dbReference type="Proteomes" id="UP001219518"/>
    </source>
</evidence>
<keyword evidence="2" id="KW-0479">Metal-binding</keyword>
<feature type="region of interest" description="Disordered" evidence="3">
    <location>
        <begin position="18"/>
        <end position="39"/>
    </location>
</feature>
<dbReference type="Pfam" id="PF13359">
    <property type="entry name" value="DDE_Tnp_4"/>
    <property type="match status" value="1"/>
</dbReference>
<evidence type="ECO:0000256" key="1">
    <source>
        <dbReference type="ARBA" id="ARBA00001968"/>
    </source>
</evidence>
<dbReference type="AlphaFoldDB" id="A0AAE1HQA9"/>
<evidence type="ECO:0000313" key="5">
    <source>
        <dbReference type="EMBL" id="KAK3925556.1"/>
    </source>
</evidence>
<name>A0AAE1HQA9_9NEOP</name>
<comment type="caution">
    <text evidence="5">The sequence shown here is derived from an EMBL/GenBank/DDBJ whole genome shotgun (WGS) entry which is preliminary data.</text>
</comment>
<accession>A0AAE1HQA9</accession>
<keyword evidence="6" id="KW-1185">Reference proteome</keyword>
<feature type="compositionally biased region" description="Basic and acidic residues" evidence="3">
    <location>
        <begin position="26"/>
        <end position="38"/>
    </location>
</feature>
<reference evidence="5" key="2">
    <citation type="journal article" date="2023" name="BMC Genomics">
        <title>Pest status, molecular evolution, and epigenetic factors derived from the genome assembly of Frankliniella fusca, a thysanopteran phytovirus vector.</title>
        <authorList>
            <person name="Catto M.A."/>
            <person name="Labadie P.E."/>
            <person name="Jacobson A.L."/>
            <person name="Kennedy G.G."/>
            <person name="Srinivasan R."/>
            <person name="Hunt B.G."/>
        </authorList>
    </citation>
    <scope>NUCLEOTIDE SEQUENCE</scope>
    <source>
        <strain evidence="5">PL_HMW_Pooled</strain>
    </source>
</reference>
<protein>
    <submittedName>
        <fullName evidence="5">Pectinesterase/pectinesterase inhibitor 60</fullName>
    </submittedName>
</protein>
<organism evidence="5 6">
    <name type="scientific">Frankliniella fusca</name>
    <dbReference type="NCBI Taxonomy" id="407009"/>
    <lineage>
        <taxon>Eukaryota</taxon>
        <taxon>Metazoa</taxon>
        <taxon>Ecdysozoa</taxon>
        <taxon>Arthropoda</taxon>
        <taxon>Hexapoda</taxon>
        <taxon>Insecta</taxon>
        <taxon>Pterygota</taxon>
        <taxon>Neoptera</taxon>
        <taxon>Paraneoptera</taxon>
        <taxon>Thysanoptera</taxon>
        <taxon>Terebrantia</taxon>
        <taxon>Thripoidea</taxon>
        <taxon>Thripidae</taxon>
        <taxon>Frankliniella</taxon>
    </lineage>
</organism>
<comment type="cofactor">
    <cofactor evidence="1">
        <name>a divalent metal cation</name>
        <dbReference type="ChEBI" id="CHEBI:60240"/>
    </cofactor>
</comment>
<sequence>MLGISSLDKAGTIVSQDKYAKKKNPASKDLDGNHDRSCTNDSLLPVHASGAVHPVLRGQPQSRDSQGLARWGVARSSGTTWTRWDMSPIVSQWSSDNDEEFYVEVSVDLNHEMIKYVGCKMNKAIITQKTLRFKSIPFFLVDLSPDVKENSVDAAKCTTSPRKKPMFRTPDSLECTFDAESELAIPLTNTDRISFGWSPQDVSNVYNVFMSDAVVNSTCLEIQDENNSLSTSSNFHSTSNVEESEVFFFPQDTQENYLSMSKSVNSTIPVVKDQTESKKFPEPTRKVARRRLQPLTQDVKQFRDIGIQCERPMFSYEQCKRRGDKDLLFYTGLTPDGFEILYNFLGGDKECESLKSTPKTTRESKFTPRDKLFMTLLRLRRGFPEKDMEIMFDHADMYLGRICYTWMRKLSLDFNTLQKSIFVSANNQRKNPPDCYAPFPNVRCVIDCTEFKVQIPDNLEQASNMFSAYKGAETVKVLIATSVYGGLCFVSEAADGSISDRKLLLKSGLLDLLKPGDAIMADKGFDIEADLNERGIDWLIPSFLGNRKQFSQKELMLNKAIATARVHVERFIKYVKDFRLVRDPFIQWDHNADKDKAGGGALDRS</sequence>